<reference evidence="3" key="1">
    <citation type="journal article" date="2019" name="Int. J. Syst. Evol. Microbiol.">
        <title>The Global Catalogue of Microorganisms (GCM) 10K type strain sequencing project: providing services to taxonomists for standard genome sequencing and annotation.</title>
        <authorList>
            <consortium name="The Broad Institute Genomics Platform"/>
            <consortium name="The Broad Institute Genome Sequencing Center for Infectious Disease"/>
            <person name="Wu L."/>
            <person name="Ma J."/>
        </authorList>
    </citation>
    <scope>NUCLEOTIDE SEQUENCE [LARGE SCALE GENOMIC DNA]</scope>
    <source>
        <strain evidence="3">CGMCC 1.16855</strain>
    </source>
</reference>
<dbReference type="InterPro" id="IPR018692">
    <property type="entry name" value="DUF2189"/>
</dbReference>
<protein>
    <submittedName>
        <fullName evidence="2">DUF2189 domain-containing protein</fullName>
    </submittedName>
</protein>
<sequence length="268" mass="28169">MAEVVTTTPHFAAPSPALRQIGLPDLATALRRGWADFLGTPTQLMFLCVLYPFIGLVAATMAAGGDVMHLFYPMAAGFALVGPLAALGLYEISRRREAGKPAHWSHVFEVLKSPALPGIAALGLLLVVLFLAWIWAAHAIFAATLGALPQDPRGLGALALLEQVFGTPEGHRMLLLGHLAGLGFAAVVLALTVVSFPMLLDRPQNGLGQAIGTSLRAVAANPVPMAAWGLIVAVLLLAGSLPLFIGLAVVLPVLGHATWHLYRQVVVR</sequence>
<accession>A0ABV7BY36</accession>
<keyword evidence="1" id="KW-0472">Membrane</keyword>
<evidence type="ECO:0000313" key="3">
    <source>
        <dbReference type="Proteomes" id="UP001595420"/>
    </source>
</evidence>
<feature type="transmembrane region" description="Helical" evidence="1">
    <location>
        <begin position="243"/>
        <end position="262"/>
    </location>
</feature>
<dbReference type="RefSeq" id="WP_216838734.1">
    <property type="nucleotide sequence ID" value="NZ_JAFNJS010000007.1"/>
</dbReference>
<dbReference type="EMBL" id="JBHRSB010000007">
    <property type="protein sequence ID" value="MFC3002636.1"/>
    <property type="molecule type" value="Genomic_DNA"/>
</dbReference>
<feature type="transmembrane region" description="Helical" evidence="1">
    <location>
        <begin position="217"/>
        <end position="237"/>
    </location>
</feature>
<feature type="transmembrane region" description="Helical" evidence="1">
    <location>
        <begin position="175"/>
        <end position="196"/>
    </location>
</feature>
<evidence type="ECO:0000256" key="1">
    <source>
        <dbReference type="SAM" id="Phobius"/>
    </source>
</evidence>
<name>A0ABV7BY36_9PROT</name>
<feature type="transmembrane region" description="Helical" evidence="1">
    <location>
        <begin position="44"/>
        <end position="64"/>
    </location>
</feature>
<feature type="transmembrane region" description="Helical" evidence="1">
    <location>
        <begin position="70"/>
        <end position="90"/>
    </location>
</feature>
<proteinExistence type="predicted"/>
<keyword evidence="3" id="KW-1185">Reference proteome</keyword>
<keyword evidence="1" id="KW-0812">Transmembrane</keyword>
<evidence type="ECO:0000313" key="2">
    <source>
        <dbReference type="EMBL" id="MFC3002636.1"/>
    </source>
</evidence>
<gene>
    <name evidence="2" type="ORF">ACFOD3_22240</name>
</gene>
<keyword evidence="1" id="KW-1133">Transmembrane helix</keyword>
<organism evidence="2 3">
    <name type="scientific">Falsiroseomonas tokyonensis</name>
    <dbReference type="NCBI Taxonomy" id="430521"/>
    <lineage>
        <taxon>Bacteria</taxon>
        <taxon>Pseudomonadati</taxon>
        <taxon>Pseudomonadota</taxon>
        <taxon>Alphaproteobacteria</taxon>
        <taxon>Acetobacterales</taxon>
        <taxon>Roseomonadaceae</taxon>
        <taxon>Falsiroseomonas</taxon>
    </lineage>
</organism>
<comment type="caution">
    <text evidence="2">The sequence shown here is derived from an EMBL/GenBank/DDBJ whole genome shotgun (WGS) entry which is preliminary data.</text>
</comment>
<dbReference type="Proteomes" id="UP001595420">
    <property type="component" value="Unassembled WGS sequence"/>
</dbReference>
<feature type="transmembrane region" description="Helical" evidence="1">
    <location>
        <begin position="119"/>
        <end position="148"/>
    </location>
</feature>
<dbReference type="Pfam" id="PF09955">
    <property type="entry name" value="DUF2189"/>
    <property type="match status" value="1"/>
</dbReference>